<reference evidence="3 4" key="1">
    <citation type="submission" date="2017-09" db="EMBL/GenBank/DDBJ databases">
        <title>Arcobacter canalis sp. nov., a new species isolated from a water canal contaminated with urban sewage.</title>
        <authorList>
            <person name="Perez-Cataluna A."/>
            <person name="Salas-Masso N."/>
            <person name="Figueras M.J."/>
        </authorList>
    </citation>
    <scope>NUCLEOTIDE SEQUENCE [LARGE SCALE GENOMIC DNA]</scope>
    <source>
        <strain evidence="3 4">F98-3</strain>
    </source>
</reference>
<evidence type="ECO:0000313" key="4">
    <source>
        <dbReference type="Proteomes" id="UP000221222"/>
    </source>
</evidence>
<dbReference type="Proteomes" id="UP000221222">
    <property type="component" value="Unassembled WGS sequence"/>
</dbReference>
<dbReference type="PANTHER" id="PTHR33121">
    <property type="entry name" value="CYCLIC DI-GMP PHOSPHODIESTERASE PDEF"/>
    <property type="match status" value="1"/>
</dbReference>
<dbReference type="InterPro" id="IPR029151">
    <property type="entry name" value="Sensor-like_sf"/>
</dbReference>
<dbReference type="CDD" id="cd01948">
    <property type="entry name" value="EAL"/>
    <property type="match status" value="1"/>
</dbReference>
<dbReference type="PANTHER" id="PTHR33121:SF76">
    <property type="entry name" value="SIGNALING PROTEIN"/>
    <property type="match status" value="1"/>
</dbReference>
<evidence type="ECO:0000259" key="1">
    <source>
        <dbReference type="PROSITE" id="PS50883"/>
    </source>
</evidence>
<name>A0A2G1DLA5_9BACT</name>
<dbReference type="PROSITE" id="PS50883">
    <property type="entry name" value="EAL"/>
    <property type="match status" value="1"/>
</dbReference>
<dbReference type="KEGG" id="amol:AMOL_1029"/>
<dbReference type="Gene3D" id="3.30.450.20">
    <property type="entry name" value="PAS domain"/>
    <property type="match status" value="1"/>
</dbReference>
<dbReference type="SMART" id="SM00052">
    <property type="entry name" value="EAL"/>
    <property type="match status" value="1"/>
</dbReference>
<dbReference type="GO" id="GO:0071111">
    <property type="term" value="F:cyclic-guanylate-specific phosphodiesterase activity"/>
    <property type="evidence" value="ECO:0007669"/>
    <property type="project" value="InterPro"/>
</dbReference>
<accession>A0A2G1DLA5</accession>
<dbReference type="SUPFAM" id="SSF141868">
    <property type="entry name" value="EAL domain-like"/>
    <property type="match status" value="1"/>
</dbReference>
<dbReference type="InterPro" id="IPR001633">
    <property type="entry name" value="EAL_dom"/>
</dbReference>
<protein>
    <submittedName>
        <fullName evidence="2">Diguanylate phosphodiesterase</fullName>
    </submittedName>
    <submittedName>
        <fullName evidence="3">EAL domain-containing protein</fullName>
    </submittedName>
</protein>
<dbReference type="Gene3D" id="3.20.20.450">
    <property type="entry name" value="EAL domain"/>
    <property type="match status" value="1"/>
</dbReference>
<evidence type="ECO:0000313" key="3">
    <source>
        <dbReference type="EMBL" id="PHO19251.1"/>
    </source>
</evidence>
<dbReference type="EMBL" id="NXFY01000001">
    <property type="protein sequence ID" value="PHO19251.1"/>
    <property type="molecule type" value="Genomic_DNA"/>
</dbReference>
<reference evidence="2 5" key="2">
    <citation type="submission" date="2018-08" db="EMBL/GenBank/DDBJ databases">
        <title>Complete genome of the Arcobacter molluscorum type strain LMG 25693.</title>
        <authorList>
            <person name="Miller W.G."/>
            <person name="Yee E."/>
            <person name="Bono J.L."/>
        </authorList>
    </citation>
    <scope>NUCLEOTIDE SEQUENCE [LARGE SCALE GENOMIC DNA]</scope>
    <source>
        <strain evidence="2 5">CECT 7696</strain>
    </source>
</reference>
<dbReference type="RefSeq" id="WP_099341068.1">
    <property type="nucleotide sequence ID" value="NZ_CP032098.1"/>
</dbReference>
<keyword evidence="4" id="KW-1185">Reference proteome</keyword>
<gene>
    <name evidence="2" type="ORF">AMOL_1029</name>
    <name evidence="3" type="ORF">CPU12_00265</name>
</gene>
<feature type="domain" description="EAL" evidence="1">
    <location>
        <begin position="1"/>
        <end position="246"/>
    </location>
</feature>
<sequence>MFLDKRIEVFFQPIISIKEKKIFAFEALTRSFDKDDNFISPLKLFQEAKKENKIDILDNLVRQKAINKFREYYNQDKNLLLFLNFESSVIEEHMKNNLTFDFIKQVEKLQIKKCNIVLEIKEDTIKDSILLKKFCQIHKKLGFTIAIDDFGTGYSSFDRLAIVKPDIVKIDRTLIDNIDSNYINDSILKSIVDICNKIGALTLAEGVERKEEILCCMKKHVDIYQGFYFEKAINIIEQTNIEQIKQKIINIGLEYKKAVQTHIKIKKNLFKKIKHQTKDAVNIISFEEKFHFDKISSFIEINPHIEAIYLIDFETGNQINDTIIKSISSSFYHPSKHNEDHSLKEYFYITKESKSKEFLSPKYISKASGSMCRTYAKVININNDNFIICFDILAD</sequence>
<dbReference type="Proteomes" id="UP000262712">
    <property type="component" value="Chromosome"/>
</dbReference>
<evidence type="ECO:0000313" key="2">
    <source>
        <dbReference type="EMBL" id="AXX92018.1"/>
    </source>
</evidence>
<proteinExistence type="predicted"/>
<evidence type="ECO:0000313" key="5">
    <source>
        <dbReference type="Proteomes" id="UP000262712"/>
    </source>
</evidence>
<dbReference type="AlphaFoldDB" id="A0A2G1DLA5"/>
<dbReference type="InterPro" id="IPR035919">
    <property type="entry name" value="EAL_sf"/>
</dbReference>
<dbReference type="EMBL" id="CP032098">
    <property type="protein sequence ID" value="AXX92018.1"/>
    <property type="molecule type" value="Genomic_DNA"/>
</dbReference>
<dbReference type="SUPFAM" id="SSF103190">
    <property type="entry name" value="Sensory domain-like"/>
    <property type="match status" value="1"/>
</dbReference>
<dbReference type="InterPro" id="IPR050706">
    <property type="entry name" value="Cyclic-di-GMP_PDE-like"/>
</dbReference>
<organism evidence="3 4">
    <name type="scientific">Malaciobacter molluscorum LMG 25693</name>
    <dbReference type="NCBI Taxonomy" id="870501"/>
    <lineage>
        <taxon>Bacteria</taxon>
        <taxon>Pseudomonadati</taxon>
        <taxon>Campylobacterota</taxon>
        <taxon>Epsilonproteobacteria</taxon>
        <taxon>Campylobacterales</taxon>
        <taxon>Arcobacteraceae</taxon>
        <taxon>Malaciobacter</taxon>
    </lineage>
</organism>
<dbReference type="Pfam" id="PF00563">
    <property type="entry name" value="EAL"/>
    <property type="match status" value="1"/>
</dbReference>